<dbReference type="AlphaFoldDB" id="A0A8B9NUY3"/>
<proteinExistence type="predicted"/>
<accession>A0A8B9NUY3</accession>
<protein>
    <submittedName>
        <fullName evidence="2">Uncharacterized protein</fullName>
    </submittedName>
</protein>
<reference evidence="2" key="1">
    <citation type="submission" date="2025-08" db="UniProtKB">
        <authorList>
            <consortium name="Ensembl"/>
        </authorList>
    </citation>
    <scope>IDENTIFICATION</scope>
</reference>
<dbReference type="Proteomes" id="UP000694541">
    <property type="component" value="Unplaced"/>
</dbReference>
<evidence type="ECO:0000313" key="2">
    <source>
        <dbReference type="Ensembl" id="ENSANIP00000024162.1"/>
    </source>
</evidence>
<dbReference type="SUPFAM" id="SSF54495">
    <property type="entry name" value="UBC-like"/>
    <property type="match status" value="1"/>
</dbReference>
<dbReference type="Gene3D" id="3.10.110.10">
    <property type="entry name" value="Ubiquitin Conjugating Enzyme"/>
    <property type="match status" value="1"/>
</dbReference>
<keyword evidence="3" id="KW-1185">Reference proteome</keyword>
<dbReference type="Ensembl" id="ENSANIT00000024970.1">
    <property type="protein sequence ID" value="ENSANIP00000024162.1"/>
    <property type="gene ID" value="ENSANIG00000016363.1"/>
</dbReference>
<evidence type="ECO:0000256" key="1">
    <source>
        <dbReference type="SAM" id="MobiDB-lite"/>
    </source>
</evidence>
<sequence>MSNNSNKRAPTTKDPLPYICAEPLPTNIVEWHYVVWGPEMTPCEGACTKIPYTRGRYMATNLAISTKVSFKLRHVSAHQKDNSLEQNNRGVDDMTSPKYMLKL</sequence>
<reference evidence="2" key="2">
    <citation type="submission" date="2025-09" db="UniProtKB">
        <authorList>
            <consortium name="Ensembl"/>
        </authorList>
    </citation>
    <scope>IDENTIFICATION</scope>
</reference>
<feature type="region of interest" description="Disordered" evidence="1">
    <location>
        <begin position="79"/>
        <end position="103"/>
    </location>
</feature>
<dbReference type="InterPro" id="IPR016135">
    <property type="entry name" value="UBQ-conjugating_enzyme/RWD"/>
</dbReference>
<name>A0A8B9NUY3_9AVES</name>
<organism evidence="2 3">
    <name type="scientific">Accipiter nisus</name>
    <name type="common">Eurasian sparrowhawk</name>
    <dbReference type="NCBI Taxonomy" id="211598"/>
    <lineage>
        <taxon>Eukaryota</taxon>
        <taxon>Metazoa</taxon>
        <taxon>Chordata</taxon>
        <taxon>Craniata</taxon>
        <taxon>Vertebrata</taxon>
        <taxon>Euteleostomi</taxon>
        <taxon>Archelosauria</taxon>
        <taxon>Archosauria</taxon>
        <taxon>Dinosauria</taxon>
        <taxon>Saurischia</taxon>
        <taxon>Theropoda</taxon>
        <taxon>Coelurosauria</taxon>
        <taxon>Aves</taxon>
        <taxon>Neognathae</taxon>
        <taxon>Neoaves</taxon>
        <taxon>Telluraves</taxon>
        <taxon>Accipitrimorphae</taxon>
        <taxon>Accipitriformes</taxon>
        <taxon>Accipitridae</taxon>
        <taxon>Accipitrinae</taxon>
        <taxon>Accipiter</taxon>
    </lineage>
</organism>
<evidence type="ECO:0000313" key="3">
    <source>
        <dbReference type="Proteomes" id="UP000694541"/>
    </source>
</evidence>